<dbReference type="SUPFAM" id="SSF47336">
    <property type="entry name" value="ACP-like"/>
    <property type="match status" value="1"/>
</dbReference>
<reference evidence="6 7" key="1">
    <citation type="submission" date="2024-06" db="EMBL/GenBank/DDBJ databases">
        <title>The Natural Products Discovery Center: Release of the First 8490 Sequenced Strains for Exploring Actinobacteria Biosynthetic Diversity.</title>
        <authorList>
            <person name="Kalkreuter E."/>
            <person name="Kautsar S.A."/>
            <person name="Yang D."/>
            <person name="Bader C.D."/>
            <person name="Teijaro C.N."/>
            <person name="Fluegel L."/>
            <person name="Davis C.M."/>
            <person name="Simpson J.R."/>
            <person name="Lauterbach L."/>
            <person name="Steele A.D."/>
            <person name="Gui C."/>
            <person name="Meng S."/>
            <person name="Li G."/>
            <person name="Viehrig K."/>
            <person name="Ye F."/>
            <person name="Su P."/>
            <person name="Kiefer A.F."/>
            <person name="Nichols A."/>
            <person name="Cepeda A.J."/>
            <person name="Yan W."/>
            <person name="Fan B."/>
            <person name="Jiang Y."/>
            <person name="Adhikari A."/>
            <person name="Zheng C.-J."/>
            <person name="Schuster L."/>
            <person name="Cowan T.M."/>
            <person name="Smanski M.J."/>
            <person name="Chevrette M.G."/>
            <person name="De Carvalho L.P.S."/>
            <person name="Shen B."/>
        </authorList>
    </citation>
    <scope>NUCLEOTIDE SEQUENCE [LARGE SCALE GENOMIC DNA]</scope>
    <source>
        <strain evidence="6 7">NPDC006434</strain>
    </source>
</reference>
<dbReference type="RefSeq" id="WP_355390659.1">
    <property type="nucleotide sequence ID" value="NZ_JBEXPZ010000001.1"/>
</dbReference>
<evidence type="ECO:0000313" key="6">
    <source>
        <dbReference type="EMBL" id="MET9843181.1"/>
    </source>
</evidence>
<dbReference type="InterPro" id="IPR008979">
    <property type="entry name" value="Galactose-bd-like_sf"/>
</dbReference>
<dbReference type="PROSITE" id="PS50022">
    <property type="entry name" value="FA58C_3"/>
    <property type="match status" value="1"/>
</dbReference>
<dbReference type="InterPro" id="IPR035992">
    <property type="entry name" value="Ricin_B-like_lectins"/>
</dbReference>
<feature type="domain" description="Carrier" evidence="5">
    <location>
        <begin position="10"/>
        <end position="84"/>
    </location>
</feature>
<evidence type="ECO:0000256" key="1">
    <source>
        <dbReference type="ARBA" id="ARBA00022450"/>
    </source>
</evidence>
<keyword evidence="7" id="KW-1185">Reference proteome</keyword>
<dbReference type="InterPro" id="IPR039743">
    <property type="entry name" value="6GAL/EXGAL"/>
</dbReference>
<dbReference type="InterPro" id="IPR013780">
    <property type="entry name" value="Glyco_hydro_b"/>
</dbReference>
<evidence type="ECO:0000256" key="2">
    <source>
        <dbReference type="ARBA" id="ARBA00022553"/>
    </source>
</evidence>
<dbReference type="PROSITE" id="PS50075">
    <property type="entry name" value="CARRIER"/>
    <property type="match status" value="1"/>
</dbReference>
<dbReference type="Gene3D" id="1.10.1200.10">
    <property type="entry name" value="ACP-like"/>
    <property type="match status" value="1"/>
</dbReference>
<dbReference type="Gene3D" id="2.60.120.260">
    <property type="entry name" value="Galactose-binding domain-like"/>
    <property type="match status" value="1"/>
</dbReference>
<dbReference type="InterPro" id="IPR000772">
    <property type="entry name" value="Ricin_B_lectin"/>
</dbReference>
<evidence type="ECO:0000259" key="4">
    <source>
        <dbReference type="PROSITE" id="PS50022"/>
    </source>
</evidence>
<feature type="compositionally biased region" description="Basic and acidic residues" evidence="3">
    <location>
        <begin position="130"/>
        <end position="144"/>
    </location>
</feature>
<dbReference type="Pfam" id="PF14200">
    <property type="entry name" value="RicinB_lectin_2"/>
    <property type="match status" value="1"/>
</dbReference>
<dbReference type="Pfam" id="PF14587">
    <property type="entry name" value="Glyco_hydr_30_2"/>
    <property type="match status" value="1"/>
</dbReference>
<keyword evidence="6" id="KW-0378">Hydrolase</keyword>
<dbReference type="InterPro" id="IPR011081">
    <property type="entry name" value="Big_4"/>
</dbReference>
<dbReference type="SUPFAM" id="SSF50370">
    <property type="entry name" value="Ricin B-like lectins"/>
    <property type="match status" value="1"/>
</dbReference>
<name>A0ABV2UNQ3_9ACTN</name>
<keyword evidence="2" id="KW-0597">Phosphoprotein</keyword>
<dbReference type="EMBL" id="JBEXPZ010000001">
    <property type="protein sequence ID" value="MET9843181.1"/>
    <property type="molecule type" value="Genomic_DNA"/>
</dbReference>
<dbReference type="SUPFAM" id="SSF51445">
    <property type="entry name" value="(Trans)glycosidases"/>
    <property type="match status" value="1"/>
</dbReference>
<protein>
    <submittedName>
        <fullName evidence="6">Glycoside hydrolase</fullName>
    </submittedName>
</protein>
<dbReference type="GO" id="GO:0016787">
    <property type="term" value="F:hydrolase activity"/>
    <property type="evidence" value="ECO:0007669"/>
    <property type="project" value="UniProtKB-KW"/>
</dbReference>
<feature type="region of interest" description="Disordered" evidence="3">
    <location>
        <begin position="129"/>
        <end position="149"/>
    </location>
</feature>
<sequence>MRAVRDVDQGELRRLVAERVAAWTGASAADVPMDRPLANLGMSSRDAVVLAGDLSRATGRDLPVTLVWEASTGDALVARLCGTATEAAPPGVRAPVPAPPGEPIAVVGVGCRLPGGVRGPGDYWRLLNTPDREGSARPPIDTRPKKSPSVLTCSFPSSSMPRARFLLIGSVQLCVVEGSAVTQRHRIVRALAPMVPLVLGAGLVAAPPAVADAPAPAGRSGVTVRIDPSYRQQEFEGWGTSLVWFANATGRYPEPIRRRLVDMLFGDDGLALNIARYNIGGGNAPDVRKDYMKTGATMEGFWKAPEGTTRQDMEWWDPDNPDHWDWDADAGQRWWVDQVKDKVTKWEAFSNSPPWFQTVSGYVSGGFDANTDQIRADRVDEFATYLVRVTEELEKAHGIDFDTIAPLNEPNTNYWGTQIGANGQPTGGRQEGAHASPALQQKVVHALDKALDGARTDAEISAMDETNPTIFTQNWNAYDTSARAALPQLNVHTYGTGMRTSVRDIAKGADKKLWMSEVEGTWGTGTDFTGMEPGLGIASRMVDDMRELEPSAWVFWQPIEDAIPQAAAGKNWGSIHVPFNCTADDTLETCPIRANSKFHTIRNFTHHIRPGDRFVKVDDPSSVAAVKKSGRAATVVHVNSGTTGRSVTLDLSRFGTVSPGATVTPVVTSADGALVRGTPVKVTEHSATLDVPAKSVTTFLVKGVSGVAKDATLIRPGHVYRLQGAQSGRSLAPSQDGTGVVQRTNDPGSARQLWSVRQLTPGTGNRERYALVNAATGTRLAVRDNQAVLEDAAAGEVPDAARWIMSTTGDGTWTFVNAATGRLIDVTGQSSSDGAKVSTYTPTSAANQRWAVTDETVLRTERAEVFTVPGLRPTMPETVTPVFRDGARGSLPVVWDLPSDRHWKRPGTVRVEGVATDALGRELRAKALVTVDTIASTLPGRAKTYVGGEPELPATVTGVGRHGGRTRLPVAWEAAPAGAYDRAGVVELSGTARVVGGGEADASVRVQVTEATQTNIAPDPEVSVDATFTESGYSAERLRNGDRSEKAWSNWRSGTKNPSDTLTLTLPRARDLTRVVAHFHRDGGNVSFPESLKVQVRATADGPWTDASGSVPVGTEGTPVIDVPLDTGPANAVRVVMTARQGGYITMSEVEVYAKAPGRSADAAAASIEVAGEPIASFDPDTTTYRVTTGHPHRAAVTATARDPYATVTVDRTGTGDRTSAVVTVTSEDGSRTRRYRIDLVRR</sequence>
<feature type="domain" description="F5/8 type C" evidence="4">
    <location>
        <begin position="1005"/>
        <end position="1155"/>
    </location>
</feature>
<dbReference type="SUPFAM" id="SSF49785">
    <property type="entry name" value="Galactose-binding domain-like"/>
    <property type="match status" value="1"/>
</dbReference>
<organism evidence="6 7">
    <name type="scientific">Streptomyces ossamyceticus</name>
    <dbReference type="NCBI Taxonomy" id="249581"/>
    <lineage>
        <taxon>Bacteria</taxon>
        <taxon>Bacillati</taxon>
        <taxon>Actinomycetota</taxon>
        <taxon>Actinomycetes</taxon>
        <taxon>Kitasatosporales</taxon>
        <taxon>Streptomycetaceae</taxon>
        <taxon>Streptomyces</taxon>
    </lineage>
</organism>
<comment type="caution">
    <text evidence="6">The sequence shown here is derived from an EMBL/GenBank/DDBJ whole genome shotgun (WGS) entry which is preliminary data.</text>
</comment>
<dbReference type="InterPro" id="IPR036736">
    <property type="entry name" value="ACP-like_sf"/>
</dbReference>
<evidence type="ECO:0000259" key="5">
    <source>
        <dbReference type="PROSITE" id="PS50075"/>
    </source>
</evidence>
<dbReference type="Pfam" id="PF07532">
    <property type="entry name" value="Big_4"/>
    <property type="match status" value="2"/>
</dbReference>
<dbReference type="InterPro" id="IPR000421">
    <property type="entry name" value="FA58C"/>
</dbReference>
<feature type="region of interest" description="Disordered" evidence="3">
    <location>
        <begin position="726"/>
        <end position="746"/>
    </location>
</feature>
<evidence type="ECO:0000256" key="3">
    <source>
        <dbReference type="SAM" id="MobiDB-lite"/>
    </source>
</evidence>
<dbReference type="SMART" id="SM00823">
    <property type="entry name" value="PKS_PP"/>
    <property type="match status" value="1"/>
</dbReference>
<dbReference type="CDD" id="cd00161">
    <property type="entry name" value="beta-trefoil_Ricin-like"/>
    <property type="match status" value="1"/>
</dbReference>
<dbReference type="Gene3D" id="2.80.10.50">
    <property type="match status" value="2"/>
</dbReference>
<dbReference type="Pfam" id="PF00550">
    <property type="entry name" value="PP-binding"/>
    <property type="match status" value="1"/>
</dbReference>
<gene>
    <name evidence="6" type="ORF">ABZZ21_01075</name>
</gene>
<dbReference type="InterPro" id="IPR009081">
    <property type="entry name" value="PP-bd_ACP"/>
</dbReference>
<dbReference type="Gene3D" id="2.60.40.1180">
    <property type="entry name" value="Golgi alpha-mannosidase II"/>
    <property type="match status" value="1"/>
</dbReference>
<dbReference type="PROSITE" id="PS50231">
    <property type="entry name" value="RICIN_B_LECTIN"/>
    <property type="match status" value="1"/>
</dbReference>
<dbReference type="Proteomes" id="UP001550210">
    <property type="component" value="Unassembled WGS sequence"/>
</dbReference>
<accession>A0ABV2UNQ3</accession>
<dbReference type="InterPro" id="IPR017853">
    <property type="entry name" value="GH"/>
</dbReference>
<dbReference type="PANTHER" id="PTHR42767">
    <property type="entry name" value="ENDO-BETA-1,6-GALACTANASE"/>
    <property type="match status" value="1"/>
</dbReference>
<evidence type="ECO:0000313" key="7">
    <source>
        <dbReference type="Proteomes" id="UP001550210"/>
    </source>
</evidence>
<dbReference type="InterPro" id="IPR039514">
    <property type="entry name" value="6GAL-like"/>
</dbReference>
<dbReference type="Gene3D" id="3.20.20.80">
    <property type="entry name" value="Glycosidases"/>
    <property type="match status" value="1"/>
</dbReference>
<proteinExistence type="predicted"/>
<dbReference type="InterPro" id="IPR020806">
    <property type="entry name" value="PKS_PP-bd"/>
</dbReference>
<dbReference type="PANTHER" id="PTHR42767:SF1">
    <property type="entry name" value="ENDO-BETA-1,6-GALACTANASE-LIKE DOMAIN-CONTAINING PROTEIN"/>
    <property type="match status" value="1"/>
</dbReference>
<keyword evidence="1" id="KW-0596">Phosphopantetheine</keyword>